<dbReference type="EMBL" id="CP014163">
    <property type="protein sequence ID" value="AMB98946.1"/>
    <property type="molecule type" value="Genomic_DNA"/>
</dbReference>
<dbReference type="InterPro" id="IPR002781">
    <property type="entry name" value="TM_pro_TauE-like"/>
</dbReference>
<dbReference type="AlphaFoldDB" id="A0A109RGN1"/>
<evidence type="ECO:0000256" key="4">
    <source>
        <dbReference type="ARBA" id="ARBA00022989"/>
    </source>
</evidence>
<evidence type="ECO:0000313" key="8">
    <source>
        <dbReference type="Proteomes" id="UP000062260"/>
    </source>
</evidence>
<reference evidence="7 8" key="1">
    <citation type="journal article" date="2016" name="Genome Announc.">
        <title>Complete Genome Sequences of Aerococcus christensenii CCUG 28831T, Aerococcus sanguinicola CCUG 43001T, Aerococcus urinae CCUG 36881T, Aerococcus urinaeequi CCUG 28094T, Aerococcus urinaehominis CCUG 42038 BT, and Aerococcus viridans CCUG 4311T.</title>
        <authorList>
            <person name="Carkaci D."/>
            <person name="Dargis R."/>
            <person name="Nielsen X.C."/>
            <person name="Skovgaard O."/>
            <person name="Fuursted K."/>
            <person name="Christensen J.J."/>
        </authorList>
    </citation>
    <scope>NUCLEOTIDE SEQUENCE [LARGE SCALE GENOMIC DNA]</scope>
    <source>
        <strain evidence="7 8">CCUG42038B</strain>
    </source>
</reference>
<feature type="transmembrane region" description="Helical" evidence="6">
    <location>
        <begin position="44"/>
        <end position="63"/>
    </location>
</feature>
<dbReference type="Pfam" id="PF01925">
    <property type="entry name" value="TauE"/>
    <property type="match status" value="1"/>
</dbReference>
<gene>
    <name evidence="7" type="ORF">AWM75_02570</name>
</gene>
<evidence type="ECO:0000256" key="3">
    <source>
        <dbReference type="ARBA" id="ARBA00022692"/>
    </source>
</evidence>
<protein>
    <recommendedName>
        <fullName evidence="6">Probable membrane transporter protein</fullName>
    </recommendedName>
</protein>
<evidence type="ECO:0000256" key="5">
    <source>
        <dbReference type="ARBA" id="ARBA00023136"/>
    </source>
</evidence>
<keyword evidence="3 6" id="KW-0812">Transmembrane</keyword>
<evidence type="ECO:0000313" key="7">
    <source>
        <dbReference type="EMBL" id="AMB98946.1"/>
    </source>
</evidence>
<dbReference type="STRING" id="128944.AWM75_02570"/>
<reference evidence="8" key="2">
    <citation type="submission" date="2016-01" db="EMBL/GenBank/DDBJ databases">
        <title>Six Aerococcus type strain genome sequencing and assembly using PacBio and Illumina Hiseq.</title>
        <authorList>
            <person name="Carkaci D."/>
            <person name="Dargis R."/>
            <person name="Nielsen X.C."/>
            <person name="Skovgaard O."/>
            <person name="Fuursted K."/>
            <person name="Christensen J.J."/>
        </authorList>
    </citation>
    <scope>NUCLEOTIDE SEQUENCE [LARGE SCALE GENOMIC DNA]</scope>
    <source>
        <strain evidence="8">CCUG42038B</strain>
    </source>
</reference>
<keyword evidence="8" id="KW-1185">Reference proteome</keyword>
<dbReference type="RefSeq" id="WP_067977864.1">
    <property type="nucleotide sequence ID" value="NZ_FNHJ01000015.1"/>
</dbReference>
<keyword evidence="6" id="KW-1003">Cell membrane</keyword>
<name>A0A109RGN1_9LACT</name>
<keyword evidence="5 6" id="KW-0472">Membrane</keyword>
<evidence type="ECO:0000256" key="6">
    <source>
        <dbReference type="RuleBase" id="RU363041"/>
    </source>
</evidence>
<feature type="transmembrane region" description="Helical" evidence="6">
    <location>
        <begin position="6"/>
        <end position="32"/>
    </location>
</feature>
<feature type="transmembrane region" description="Helical" evidence="6">
    <location>
        <begin position="176"/>
        <end position="196"/>
    </location>
</feature>
<feature type="transmembrane region" description="Helical" evidence="6">
    <location>
        <begin position="143"/>
        <end position="169"/>
    </location>
</feature>
<comment type="subcellular location">
    <subcellularLocation>
        <location evidence="6">Cell membrane</location>
        <topology evidence="6">Multi-pass membrane protein</topology>
    </subcellularLocation>
    <subcellularLocation>
        <location evidence="1">Membrane</location>
        <topology evidence="1">Multi-pass membrane protein</topology>
    </subcellularLocation>
</comment>
<keyword evidence="4 6" id="KW-1133">Transmembrane helix</keyword>
<dbReference type="OrthoDB" id="3181470at2"/>
<organism evidence="7 8">
    <name type="scientific">Aerococcus urinaehominis</name>
    <dbReference type="NCBI Taxonomy" id="128944"/>
    <lineage>
        <taxon>Bacteria</taxon>
        <taxon>Bacillati</taxon>
        <taxon>Bacillota</taxon>
        <taxon>Bacilli</taxon>
        <taxon>Lactobacillales</taxon>
        <taxon>Aerococcaceae</taxon>
        <taxon>Aerococcus</taxon>
    </lineage>
</organism>
<dbReference type="KEGG" id="auh:AWM75_02570"/>
<evidence type="ECO:0000256" key="2">
    <source>
        <dbReference type="ARBA" id="ARBA00009142"/>
    </source>
</evidence>
<dbReference type="PANTHER" id="PTHR43701:SF5">
    <property type="entry name" value="MEMBRANE TRANSPORTER PROTEIN-RELATED"/>
    <property type="match status" value="1"/>
</dbReference>
<feature type="transmembrane region" description="Helical" evidence="6">
    <location>
        <begin position="238"/>
        <end position="258"/>
    </location>
</feature>
<sequence length="259" mass="27777">MLKGLLYFVVIILANSVGAISGMGGGVIIKPVLDLIGLDPVEQVSFYSTVAVFAMSLVSTYRQSKQGVDINWGNAGWLSAGSVAGGILGNSVFEMILNRYNGDTVQLTQIVLTVITLIFAYVYNRFDLPSFQLAGKEWFAGAGLFLGFLASLLGIGGGPINVSLLMLLFAMPIKPATVYSICTIFFSQLSKIITIALTTGFDRYDMGLMPYIIVAGVCGGFLGAKLSRVMADDKINLVFRAIIILVCAINVYNGFMLFS</sequence>
<dbReference type="Proteomes" id="UP000062260">
    <property type="component" value="Chromosome"/>
</dbReference>
<proteinExistence type="inferred from homology"/>
<dbReference type="InterPro" id="IPR051598">
    <property type="entry name" value="TSUP/Inactive_protease-like"/>
</dbReference>
<feature type="transmembrane region" description="Helical" evidence="6">
    <location>
        <begin position="208"/>
        <end position="226"/>
    </location>
</feature>
<dbReference type="GO" id="GO:0005886">
    <property type="term" value="C:plasma membrane"/>
    <property type="evidence" value="ECO:0007669"/>
    <property type="project" value="UniProtKB-SubCell"/>
</dbReference>
<comment type="similarity">
    <text evidence="2 6">Belongs to the 4-toluene sulfonate uptake permease (TSUP) (TC 2.A.102) family.</text>
</comment>
<evidence type="ECO:0000256" key="1">
    <source>
        <dbReference type="ARBA" id="ARBA00004141"/>
    </source>
</evidence>
<dbReference type="PANTHER" id="PTHR43701">
    <property type="entry name" value="MEMBRANE TRANSPORTER PROTEIN MJ0441-RELATED"/>
    <property type="match status" value="1"/>
</dbReference>
<accession>A0A109RGN1</accession>
<feature type="transmembrane region" description="Helical" evidence="6">
    <location>
        <begin position="105"/>
        <end position="123"/>
    </location>
</feature>